<evidence type="ECO:0000256" key="6">
    <source>
        <dbReference type="ARBA" id="ARBA00022729"/>
    </source>
</evidence>
<dbReference type="OrthoDB" id="5984008at2759"/>
<dbReference type="InterPro" id="IPR044440">
    <property type="entry name" value="GABAb_receptor_plant_PBP1"/>
</dbReference>
<dbReference type="SUPFAM" id="SSF53822">
    <property type="entry name" value="Periplasmic binding protein-like I"/>
    <property type="match status" value="1"/>
</dbReference>
<dbReference type="Gene3D" id="3.40.50.2300">
    <property type="match status" value="2"/>
</dbReference>
<evidence type="ECO:0000256" key="3">
    <source>
        <dbReference type="ARBA" id="ARBA00011095"/>
    </source>
</evidence>
<feature type="signal peptide" evidence="18">
    <location>
        <begin position="1"/>
        <end position="27"/>
    </location>
</feature>
<feature type="transmembrane region" description="Helical" evidence="17">
    <location>
        <begin position="588"/>
        <end position="608"/>
    </location>
</feature>
<dbReference type="FunFam" id="3.40.50.2300:FF:000310">
    <property type="entry name" value="Glutamate receptor"/>
    <property type="match status" value="1"/>
</dbReference>
<evidence type="ECO:0000259" key="19">
    <source>
        <dbReference type="SMART" id="SM00079"/>
    </source>
</evidence>
<accession>A0A2R6Q2F7</accession>
<dbReference type="InterPro" id="IPR001828">
    <property type="entry name" value="ANF_lig-bd_rcpt"/>
</dbReference>
<dbReference type="PANTHER" id="PTHR34836">
    <property type="entry name" value="OS06G0188250 PROTEIN"/>
    <property type="match status" value="1"/>
</dbReference>
<dbReference type="PIRSF" id="PIRSF037090">
    <property type="entry name" value="Iontro_Glu-like_rcpt_pln"/>
    <property type="match status" value="1"/>
</dbReference>
<dbReference type="FunFam" id="1.10.287.70:FF:000037">
    <property type="entry name" value="Glutamate receptor"/>
    <property type="match status" value="1"/>
</dbReference>
<evidence type="ECO:0000256" key="14">
    <source>
        <dbReference type="ARBA" id="ARBA00049638"/>
    </source>
</evidence>
<evidence type="ECO:0000256" key="10">
    <source>
        <dbReference type="ARBA" id="ARBA00023170"/>
    </source>
</evidence>
<dbReference type="InterPro" id="IPR019594">
    <property type="entry name" value="Glu/Gly-bd"/>
</dbReference>
<dbReference type="InterPro" id="IPR028082">
    <property type="entry name" value="Peripla_BP_I"/>
</dbReference>
<dbReference type="GO" id="GO:0016020">
    <property type="term" value="C:membrane"/>
    <property type="evidence" value="ECO:0007669"/>
    <property type="project" value="UniProtKB-SubCell"/>
</dbReference>
<keyword evidence="16" id="KW-1015">Disulfide bond</keyword>
<evidence type="ECO:0000256" key="5">
    <source>
        <dbReference type="ARBA" id="ARBA00022692"/>
    </source>
</evidence>
<dbReference type="CDD" id="cd19990">
    <property type="entry name" value="PBP1_GABAb_receptor_plant"/>
    <property type="match status" value="1"/>
</dbReference>
<dbReference type="Gene3D" id="1.10.287.70">
    <property type="match status" value="1"/>
</dbReference>
<evidence type="ECO:0000256" key="11">
    <source>
        <dbReference type="ARBA" id="ARBA00023180"/>
    </source>
</evidence>
<dbReference type="Gene3D" id="3.40.190.10">
    <property type="entry name" value="Periplasmic binding protein-like II"/>
    <property type="match status" value="1"/>
</dbReference>
<feature type="domain" description="Ionotropic glutamate receptor C-terminal" evidence="19">
    <location>
        <begin position="459"/>
        <end position="806"/>
    </location>
</feature>
<dbReference type="SUPFAM" id="SSF53850">
    <property type="entry name" value="Periplasmic binding protein-like II"/>
    <property type="match status" value="1"/>
</dbReference>
<dbReference type="Pfam" id="PF10613">
    <property type="entry name" value="Lig_chan-Glu_bd"/>
    <property type="match status" value="1"/>
</dbReference>
<keyword evidence="11" id="KW-0325">Glycoprotein</keyword>
<evidence type="ECO:0000256" key="12">
    <source>
        <dbReference type="ARBA" id="ARBA00023286"/>
    </source>
</evidence>
<feature type="transmembrane region" description="Helical" evidence="17">
    <location>
        <begin position="827"/>
        <end position="851"/>
    </location>
</feature>
<evidence type="ECO:0000256" key="8">
    <source>
        <dbReference type="ARBA" id="ARBA00023065"/>
    </source>
</evidence>
<evidence type="ECO:0000256" key="9">
    <source>
        <dbReference type="ARBA" id="ARBA00023136"/>
    </source>
</evidence>
<evidence type="ECO:0000256" key="1">
    <source>
        <dbReference type="ARBA" id="ARBA00004141"/>
    </source>
</evidence>
<evidence type="ECO:0000256" key="2">
    <source>
        <dbReference type="ARBA" id="ARBA00008685"/>
    </source>
</evidence>
<keyword evidence="8 15" id="KW-0406">Ion transport</keyword>
<dbReference type="Gramene" id="PSS01046">
    <property type="protein sequence ID" value="PSS01046"/>
    <property type="gene ID" value="CEY00_Acc22404"/>
</dbReference>
<dbReference type="FunFam" id="3.40.190.10:FF:000103">
    <property type="entry name" value="Glutamate receptor"/>
    <property type="match status" value="1"/>
</dbReference>
<evidence type="ECO:0000256" key="15">
    <source>
        <dbReference type="PIRNR" id="PIRNR037090"/>
    </source>
</evidence>
<comment type="similarity">
    <text evidence="2 15">Belongs to the glutamate-gated ion channel (TC 1.A.10.1) family.</text>
</comment>
<comment type="subunit">
    <text evidence="3">May form heteromers.</text>
</comment>
<keyword evidence="5 17" id="KW-0812">Transmembrane</keyword>
<comment type="function">
    <text evidence="14">Glutamate-gated receptor that probably acts as a non-selective cation channel. May be involved in light-signal transduction and calcium homeostasis via the regulation of calcium influx into cells.</text>
</comment>
<evidence type="ECO:0000256" key="16">
    <source>
        <dbReference type="PIRSR" id="PIRSR037090-50"/>
    </source>
</evidence>
<evidence type="ECO:0000313" key="20">
    <source>
        <dbReference type="EMBL" id="PSS01046.1"/>
    </source>
</evidence>
<evidence type="ECO:0000256" key="13">
    <source>
        <dbReference type="ARBA" id="ARBA00023303"/>
    </source>
</evidence>
<keyword evidence="10 15" id="KW-0675">Receptor</keyword>
<dbReference type="EMBL" id="NKQK01000020">
    <property type="protein sequence ID" value="PSS01046.1"/>
    <property type="molecule type" value="Genomic_DNA"/>
</dbReference>
<keyword evidence="12 15" id="KW-1071">Ligand-gated ion channel</keyword>
<dbReference type="InParanoid" id="A0A2R6Q2F7"/>
<protein>
    <recommendedName>
        <fullName evidence="15">Glutamate receptor</fullName>
    </recommendedName>
</protein>
<reference evidence="21" key="2">
    <citation type="journal article" date="2018" name="BMC Genomics">
        <title>A manually annotated Actinidia chinensis var. chinensis (kiwifruit) genome highlights the challenges associated with draft genomes and gene prediction in plants.</title>
        <authorList>
            <person name="Pilkington S.M."/>
            <person name="Crowhurst R."/>
            <person name="Hilario E."/>
            <person name="Nardozza S."/>
            <person name="Fraser L."/>
            <person name="Peng Y."/>
            <person name="Gunaseelan K."/>
            <person name="Simpson R."/>
            <person name="Tahir J."/>
            <person name="Deroles S.C."/>
            <person name="Templeton K."/>
            <person name="Luo Z."/>
            <person name="Davy M."/>
            <person name="Cheng C."/>
            <person name="McNeilage M."/>
            <person name="Scaglione D."/>
            <person name="Liu Y."/>
            <person name="Zhang Q."/>
            <person name="Datson P."/>
            <person name="De Silva N."/>
            <person name="Gardiner S.E."/>
            <person name="Bassett H."/>
            <person name="Chagne D."/>
            <person name="McCallum J."/>
            <person name="Dzierzon H."/>
            <person name="Deng C."/>
            <person name="Wang Y.Y."/>
            <person name="Barron L."/>
            <person name="Manako K."/>
            <person name="Bowen J."/>
            <person name="Foster T.M."/>
            <person name="Erridge Z.A."/>
            <person name="Tiffin H."/>
            <person name="Waite C.N."/>
            <person name="Davies K.M."/>
            <person name="Grierson E.P."/>
            <person name="Laing W.A."/>
            <person name="Kirk R."/>
            <person name="Chen X."/>
            <person name="Wood M."/>
            <person name="Montefiori M."/>
            <person name="Brummell D.A."/>
            <person name="Schwinn K.E."/>
            <person name="Catanach A."/>
            <person name="Fullerton C."/>
            <person name="Li D."/>
            <person name="Meiyalaghan S."/>
            <person name="Nieuwenhuizen N."/>
            <person name="Read N."/>
            <person name="Prakash R."/>
            <person name="Hunter D."/>
            <person name="Zhang H."/>
            <person name="McKenzie M."/>
            <person name="Knabel M."/>
            <person name="Harris A."/>
            <person name="Allan A.C."/>
            <person name="Gleave A."/>
            <person name="Chen A."/>
            <person name="Janssen B.J."/>
            <person name="Plunkett B."/>
            <person name="Ampomah-Dwamena C."/>
            <person name="Voogd C."/>
            <person name="Leif D."/>
            <person name="Lafferty D."/>
            <person name="Souleyre E.J.F."/>
            <person name="Varkonyi-Gasic E."/>
            <person name="Gambi F."/>
            <person name="Hanley J."/>
            <person name="Yao J.L."/>
            <person name="Cheung J."/>
            <person name="David K.M."/>
            <person name="Warren B."/>
            <person name="Marsh K."/>
            <person name="Snowden K.C."/>
            <person name="Lin-Wang K."/>
            <person name="Brian L."/>
            <person name="Martinez-Sanchez M."/>
            <person name="Wang M."/>
            <person name="Ileperuma N."/>
            <person name="Macnee N."/>
            <person name="Campin R."/>
            <person name="McAtee P."/>
            <person name="Drummond R.S.M."/>
            <person name="Espley R.V."/>
            <person name="Ireland H.S."/>
            <person name="Wu R."/>
            <person name="Atkinson R.G."/>
            <person name="Karunairetnam S."/>
            <person name="Bulley S."/>
            <person name="Chunkath S."/>
            <person name="Hanley Z."/>
            <person name="Storey R."/>
            <person name="Thrimawithana A.H."/>
            <person name="Thomson S."/>
            <person name="David C."/>
            <person name="Testolin R."/>
            <person name="Huang H."/>
            <person name="Hellens R.P."/>
            <person name="Schaffer R.J."/>
        </authorList>
    </citation>
    <scope>NUCLEOTIDE SEQUENCE [LARGE SCALE GENOMIC DNA]</scope>
    <source>
        <strain evidence="21">cv. Red5</strain>
    </source>
</reference>
<comment type="subcellular location">
    <subcellularLocation>
        <location evidence="1">Membrane</location>
        <topology evidence="1">Multi-pass membrane protein</topology>
    </subcellularLocation>
</comment>
<comment type="caution">
    <text evidence="20">The sequence shown here is derived from an EMBL/GenBank/DDBJ whole genome shotgun (WGS) entry which is preliminary data.</text>
</comment>
<reference evidence="20 21" key="1">
    <citation type="submission" date="2017-07" db="EMBL/GenBank/DDBJ databases">
        <title>An improved, manually edited Actinidia chinensis var. chinensis (kiwifruit) genome highlights the challenges associated with draft genomes and gene prediction in plants.</title>
        <authorList>
            <person name="Pilkington S."/>
            <person name="Crowhurst R."/>
            <person name="Hilario E."/>
            <person name="Nardozza S."/>
            <person name="Fraser L."/>
            <person name="Peng Y."/>
            <person name="Gunaseelan K."/>
            <person name="Simpson R."/>
            <person name="Tahir J."/>
            <person name="Deroles S."/>
            <person name="Templeton K."/>
            <person name="Luo Z."/>
            <person name="Davy M."/>
            <person name="Cheng C."/>
            <person name="Mcneilage M."/>
            <person name="Scaglione D."/>
            <person name="Liu Y."/>
            <person name="Zhang Q."/>
            <person name="Datson P."/>
            <person name="De Silva N."/>
            <person name="Gardiner S."/>
            <person name="Bassett H."/>
            <person name="Chagne D."/>
            <person name="Mccallum J."/>
            <person name="Dzierzon H."/>
            <person name="Deng C."/>
            <person name="Wang Y.-Y."/>
            <person name="Barron N."/>
            <person name="Manako K."/>
            <person name="Bowen J."/>
            <person name="Foster T."/>
            <person name="Erridge Z."/>
            <person name="Tiffin H."/>
            <person name="Waite C."/>
            <person name="Davies K."/>
            <person name="Grierson E."/>
            <person name="Laing W."/>
            <person name="Kirk R."/>
            <person name="Chen X."/>
            <person name="Wood M."/>
            <person name="Montefiori M."/>
            <person name="Brummell D."/>
            <person name="Schwinn K."/>
            <person name="Catanach A."/>
            <person name="Fullerton C."/>
            <person name="Li D."/>
            <person name="Meiyalaghan S."/>
            <person name="Nieuwenhuizen N."/>
            <person name="Read N."/>
            <person name="Prakash R."/>
            <person name="Hunter D."/>
            <person name="Zhang H."/>
            <person name="Mckenzie M."/>
            <person name="Knabel M."/>
            <person name="Harris A."/>
            <person name="Allan A."/>
            <person name="Chen A."/>
            <person name="Janssen B."/>
            <person name="Plunkett B."/>
            <person name="Dwamena C."/>
            <person name="Voogd C."/>
            <person name="Leif D."/>
            <person name="Lafferty D."/>
            <person name="Souleyre E."/>
            <person name="Varkonyi-Gasic E."/>
            <person name="Gambi F."/>
            <person name="Hanley J."/>
            <person name="Yao J.-L."/>
            <person name="Cheung J."/>
            <person name="David K."/>
            <person name="Warren B."/>
            <person name="Marsh K."/>
            <person name="Snowden K."/>
            <person name="Lin-Wang K."/>
            <person name="Brian L."/>
            <person name="Martinez-Sanchez M."/>
            <person name="Wang M."/>
            <person name="Ileperuma N."/>
            <person name="Macnee N."/>
            <person name="Campin R."/>
            <person name="Mcatee P."/>
            <person name="Drummond R."/>
            <person name="Espley R."/>
            <person name="Ireland H."/>
            <person name="Wu R."/>
            <person name="Atkinson R."/>
            <person name="Karunairetnam S."/>
            <person name="Bulley S."/>
            <person name="Chunkath S."/>
            <person name="Hanley Z."/>
            <person name="Storey R."/>
            <person name="Thrimawithana A."/>
            <person name="Thomson S."/>
            <person name="David C."/>
            <person name="Testolin R."/>
        </authorList>
    </citation>
    <scope>NUCLEOTIDE SEQUENCE [LARGE SCALE GENOMIC DNA]</scope>
    <source>
        <strain evidence="21">cv. Red5</strain>
        <tissue evidence="20">Young leaf</tissue>
    </source>
</reference>
<evidence type="ECO:0000256" key="17">
    <source>
        <dbReference type="SAM" id="Phobius"/>
    </source>
</evidence>
<dbReference type="AlphaFoldDB" id="A0A2R6Q2F7"/>
<keyword evidence="13 15" id="KW-0407">Ion channel</keyword>
<dbReference type="FunCoup" id="A0A2R6Q2F7">
    <property type="interactions" value="236"/>
</dbReference>
<dbReference type="PANTHER" id="PTHR34836:SF1">
    <property type="entry name" value="OS09G0428600 PROTEIN"/>
    <property type="match status" value="1"/>
</dbReference>
<evidence type="ECO:0000256" key="7">
    <source>
        <dbReference type="ARBA" id="ARBA00022989"/>
    </source>
</evidence>
<sequence length="884" mass="98860">MRGRNMELVFSLFALLIFFTRMGTAHSMKVPVNVGVVLDKDAKIGKMGLRCISMALSDFYASHRHYKTRIVLNDRDSNHSVVGAAVAAMDLIKKVEVQAIIGPVTSMQANFLINLGNEAQVPIISFSATSPFLSSLRSEFFIRASLNDSAQVNVITSIIQAFGWREVTPIYIDNEYGEGLIPFLTDALHQIDTSVPYRSIIHPSASDEEVVAELCKLMTMQTRVFVVHMFHSLSSRLFTKAKELGMMSEGYVWIITDGITNMLSTMDHLVIDSMQGVIGIKPYVPRTKRLKDFTLRWDNKYQQEKVLANYDLTVFGLWAYDSAIALAMAVERVWAPSFSFQSITNRSRNPSEFETFGVSQFGKDLSRALSSTVFRGLSGSFNFVNGQLQSSAFQIVNVLGNKERSIGFWTPKCGLVRELKSMNTCYRYSASKDNLKSIIWPGDATHAPKGWVVPTSGRVLRIGVPVKDTGFSEFVRVTRDASTNITSVTGYCIDIFEATMKALPYHVPYEYIPFAKPDGKSAGSYDEMLHQVLLGNFDAVAGDVTILANRSLLVDFTLPYTESGVIMVVPYKSKEDKNAWVFLKPLTWDLWVASAFFFVFMGFVIWILEHQTNEDFSGSHLHQVGTSCWFSLSTMVFAHREKVVSNLARFVVIIWCFVVLILTQSYTSSLSSLLTIQQLEPSITDVQEIRTKGQRVGYKSSSVVLEFLHRLSFVESQIKMYDSEEDLDFALSNGSIVAVFGEVPYMKLFVTKHCSRYTMVAPTHKNGGFGFVFAKGSPLVPDVSRAILNVTGGEKMAQIENTWIGKPTICQDSSSTRSSSSLSFSSFWGLFLIVGVAASFALIIFTAMLVYEHRVFLMHLDLKACWRKKKSTDKEAMNSPNIAT</sequence>
<dbReference type="FunFam" id="3.40.50.2300:FF:000169">
    <property type="entry name" value="Glutamate receptor"/>
    <property type="match status" value="1"/>
</dbReference>
<dbReference type="InterPro" id="IPR015683">
    <property type="entry name" value="Ionotropic_Glu_rcpt"/>
</dbReference>
<dbReference type="CDD" id="cd13686">
    <property type="entry name" value="GluR_Plant"/>
    <property type="match status" value="1"/>
</dbReference>
<keyword evidence="9 15" id="KW-0472">Membrane</keyword>
<dbReference type="Pfam" id="PF00060">
    <property type="entry name" value="Lig_chan"/>
    <property type="match status" value="1"/>
</dbReference>
<dbReference type="InterPro" id="IPR017103">
    <property type="entry name" value="Iontropic_Glu_rcpt_pln"/>
</dbReference>
<dbReference type="OMA" id="IENTWIG"/>
<evidence type="ECO:0000313" key="21">
    <source>
        <dbReference type="Proteomes" id="UP000241394"/>
    </source>
</evidence>
<organism evidence="20 21">
    <name type="scientific">Actinidia chinensis var. chinensis</name>
    <name type="common">Chinese soft-hair kiwi</name>
    <dbReference type="NCBI Taxonomy" id="1590841"/>
    <lineage>
        <taxon>Eukaryota</taxon>
        <taxon>Viridiplantae</taxon>
        <taxon>Streptophyta</taxon>
        <taxon>Embryophyta</taxon>
        <taxon>Tracheophyta</taxon>
        <taxon>Spermatophyta</taxon>
        <taxon>Magnoliopsida</taxon>
        <taxon>eudicotyledons</taxon>
        <taxon>Gunneridae</taxon>
        <taxon>Pentapetalae</taxon>
        <taxon>asterids</taxon>
        <taxon>Ericales</taxon>
        <taxon>Actinidiaceae</taxon>
        <taxon>Actinidia</taxon>
    </lineage>
</organism>
<comment type="function">
    <text evidence="15">Glutamate-gated receptor that probably acts as non-selective cation channel.</text>
</comment>
<evidence type="ECO:0000256" key="4">
    <source>
        <dbReference type="ARBA" id="ARBA00022448"/>
    </source>
</evidence>
<keyword evidence="21" id="KW-1185">Reference proteome</keyword>
<feature type="transmembrane region" description="Helical" evidence="17">
    <location>
        <begin position="647"/>
        <end position="666"/>
    </location>
</feature>
<dbReference type="InterPro" id="IPR001320">
    <property type="entry name" value="Iontro_rcpt_C"/>
</dbReference>
<dbReference type="GO" id="GO:0015276">
    <property type="term" value="F:ligand-gated monoatomic ion channel activity"/>
    <property type="evidence" value="ECO:0007669"/>
    <property type="project" value="InterPro"/>
</dbReference>
<keyword evidence="7 17" id="KW-1133">Transmembrane helix</keyword>
<name>A0A2R6Q2F7_ACTCC</name>
<keyword evidence="4 15" id="KW-0813">Transport</keyword>
<evidence type="ECO:0000256" key="18">
    <source>
        <dbReference type="SAM" id="SignalP"/>
    </source>
</evidence>
<feature type="disulfide bond" evidence="16">
    <location>
        <begin position="754"/>
        <end position="810"/>
    </location>
</feature>
<dbReference type="STRING" id="1590841.A0A2R6Q2F7"/>
<feature type="chain" id="PRO_5015329393" description="Glutamate receptor" evidence="18">
    <location>
        <begin position="28"/>
        <end position="884"/>
    </location>
</feature>
<dbReference type="Pfam" id="PF01094">
    <property type="entry name" value="ANF_receptor"/>
    <property type="match status" value="1"/>
</dbReference>
<dbReference type="SMART" id="SM00079">
    <property type="entry name" value="PBPe"/>
    <property type="match status" value="1"/>
</dbReference>
<dbReference type="Proteomes" id="UP000241394">
    <property type="component" value="Chromosome LG20"/>
</dbReference>
<proteinExistence type="inferred from homology"/>
<keyword evidence="6 18" id="KW-0732">Signal</keyword>
<gene>
    <name evidence="20" type="ORF">CEY00_Acc22404</name>
</gene>